<protein>
    <submittedName>
        <fullName evidence="1">Uncharacterized protein</fullName>
    </submittedName>
</protein>
<accession>A0ABW3S5G0</accession>
<evidence type="ECO:0000313" key="1">
    <source>
        <dbReference type="EMBL" id="MFD1179195.1"/>
    </source>
</evidence>
<reference evidence="2" key="1">
    <citation type="journal article" date="2019" name="Int. J. Syst. Evol. Microbiol.">
        <title>The Global Catalogue of Microorganisms (GCM) 10K type strain sequencing project: providing services to taxonomists for standard genome sequencing and annotation.</title>
        <authorList>
            <consortium name="The Broad Institute Genomics Platform"/>
            <consortium name="The Broad Institute Genome Sequencing Center for Infectious Disease"/>
            <person name="Wu L."/>
            <person name="Ma J."/>
        </authorList>
    </citation>
    <scope>NUCLEOTIDE SEQUENCE [LARGE SCALE GENOMIC DNA]</scope>
    <source>
        <strain evidence="2">CCUG 59189</strain>
    </source>
</reference>
<keyword evidence="2" id="KW-1185">Reference proteome</keyword>
<name>A0ABW3S5G0_9BACL</name>
<sequence length="339" mass="35134">MAKTDWTLTDTVKPTDLNGIGQEINQNKETVDTHLLDNSKQVPHLGTTSNVGDAYSITTTETINANQKFTIKFNSASTTSPTLKINAGVACSIKKANGNAAKLYASVYTLFWDGTNFILLGEGGETGTATAGDVRAGKTIGGDTLVTGTLPVQATTAQTITPGTTNIVKAAGIYDGPITVLGDADLVPGNIPNDTNLFGIQGALERLTTTDKQSIATQITNKGVAASVSDAPSMLAAKIGQIAVGKSFISANLGTPSSLSIQYDCGFVPAIIFVLSTAPNGTTSGATLAKSSLWGGTEYKFVGSGQTVWPESVSGNVVTLTVTNYNGWPTNVRIFAWGE</sequence>
<evidence type="ECO:0000313" key="2">
    <source>
        <dbReference type="Proteomes" id="UP001597262"/>
    </source>
</evidence>
<proteinExistence type="predicted"/>
<comment type="caution">
    <text evidence="1">The sequence shown here is derived from an EMBL/GenBank/DDBJ whole genome shotgun (WGS) entry which is preliminary data.</text>
</comment>
<dbReference type="RefSeq" id="WP_379321621.1">
    <property type="nucleotide sequence ID" value="NZ_JBHTLM010000026.1"/>
</dbReference>
<gene>
    <name evidence="1" type="ORF">ACFQ3W_23280</name>
</gene>
<dbReference type="Proteomes" id="UP001597262">
    <property type="component" value="Unassembled WGS sequence"/>
</dbReference>
<organism evidence="1 2">
    <name type="scientific">Paenibacillus puldeungensis</name>
    <dbReference type="NCBI Taxonomy" id="696536"/>
    <lineage>
        <taxon>Bacteria</taxon>
        <taxon>Bacillati</taxon>
        <taxon>Bacillota</taxon>
        <taxon>Bacilli</taxon>
        <taxon>Bacillales</taxon>
        <taxon>Paenibacillaceae</taxon>
        <taxon>Paenibacillus</taxon>
    </lineage>
</organism>
<dbReference type="EMBL" id="JBHTLM010000026">
    <property type="protein sequence ID" value="MFD1179195.1"/>
    <property type="molecule type" value="Genomic_DNA"/>
</dbReference>